<keyword evidence="1" id="KW-0472">Membrane</keyword>
<evidence type="ECO:0000259" key="2">
    <source>
        <dbReference type="Pfam" id="PF13466"/>
    </source>
</evidence>
<dbReference type="Pfam" id="PF13466">
    <property type="entry name" value="STAS_2"/>
    <property type="match status" value="1"/>
</dbReference>
<evidence type="ECO:0000256" key="1">
    <source>
        <dbReference type="RuleBase" id="RU362044"/>
    </source>
</evidence>
<dbReference type="Proteomes" id="UP001162891">
    <property type="component" value="Chromosome"/>
</dbReference>
<dbReference type="InterPro" id="IPR058548">
    <property type="entry name" value="MlaB-like_STAS"/>
</dbReference>
<feature type="transmembrane region" description="Helical" evidence="1">
    <location>
        <begin position="258"/>
        <end position="284"/>
    </location>
</feature>
<accession>A0ABM7WZ22</accession>
<feature type="domain" description="MlaB-like STAS" evidence="2">
    <location>
        <begin position="18"/>
        <end position="81"/>
    </location>
</feature>
<keyword evidence="1" id="KW-1133">Transmembrane helix</keyword>
<comment type="similarity">
    <text evidence="1">Belongs to the MlaE permease family.</text>
</comment>
<dbReference type="EMBL" id="AP025591">
    <property type="protein sequence ID" value="BDG04750.1"/>
    <property type="molecule type" value="Genomic_DNA"/>
</dbReference>
<comment type="caution">
    <text evidence="1">Lacks conserved residue(s) required for the propagation of feature annotation.</text>
</comment>
<evidence type="ECO:0000313" key="3">
    <source>
        <dbReference type="EMBL" id="BDG04750.1"/>
    </source>
</evidence>
<dbReference type="PANTHER" id="PTHR30188:SF3">
    <property type="entry name" value="ABC TRANSPORTER PERMEASE"/>
    <property type="match status" value="1"/>
</dbReference>
<dbReference type="NCBIfam" id="TIGR00056">
    <property type="entry name" value="MlaE family lipid ABC transporter permease subunit"/>
    <property type="match status" value="1"/>
</dbReference>
<feature type="transmembrane region" description="Helical" evidence="1">
    <location>
        <begin position="346"/>
        <end position="366"/>
    </location>
</feature>
<dbReference type="InterPro" id="IPR030802">
    <property type="entry name" value="Permease_MalE"/>
</dbReference>
<dbReference type="PANTHER" id="PTHR30188">
    <property type="entry name" value="ABC TRANSPORTER PERMEASE PROTEIN-RELATED"/>
    <property type="match status" value="1"/>
</dbReference>
<protein>
    <submittedName>
        <fullName evidence="3">Sulfate transporter</fullName>
    </submittedName>
</protein>
<dbReference type="InterPro" id="IPR036513">
    <property type="entry name" value="STAS_dom_sf"/>
</dbReference>
<evidence type="ECO:0000313" key="4">
    <source>
        <dbReference type="Proteomes" id="UP001162891"/>
    </source>
</evidence>
<sequence length="371" mass="38641">MALAGSPGIRVEGGAVRCSGSWTIHRIGRVERALRGLAWPEGVAVAVDATAVGAMDTAGAWLLARTARGLERSGHTVTLRLRPEHEALLEIVTSSGAVGGPPRGRERARFLPTLGRRAWDSGRELGGLVAFFGEMGVTAARARAGPFRVRWRQMLQHVQAAGFEALPTAALLSFFIGVVIAFQASVLLRPFGAGILVADLVGLAMMRELSPLVMAIIVAGRSGSAYAAQIGAMKMTGEIDSLRAVGLSPIEVLVLPRIAALLLVLPLLTVVADVLGLAGAMVVARTELAMGAGEFLGRVAREIRASNYLLGVGKAPVFAVIVAAVGCYQGLQVTDDAGSVGRRTTGAVVQSMFLVVVADAFVLVVARQLGI</sequence>
<dbReference type="Pfam" id="PF02405">
    <property type="entry name" value="MlaE"/>
    <property type="match status" value="1"/>
</dbReference>
<feature type="transmembrane region" description="Helical" evidence="1">
    <location>
        <begin position="160"/>
        <end position="181"/>
    </location>
</feature>
<dbReference type="InterPro" id="IPR003453">
    <property type="entry name" value="ABC_MlaE_roteobac"/>
</dbReference>
<name>A0ABM7WZ22_9BACT</name>
<keyword evidence="4" id="KW-1185">Reference proteome</keyword>
<organism evidence="3 4">
    <name type="scientific">Anaeromyxobacter oryzae</name>
    <dbReference type="NCBI Taxonomy" id="2918170"/>
    <lineage>
        <taxon>Bacteria</taxon>
        <taxon>Pseudomonadati</taxon>
        <taxon>Myxococcota</taxon>
        <taxon>Myxococcia</taxon>
        <taxon>Myxococcales</taxon>
        <taxon>Cystobacterineae</taxon>
        <taxon>Anaeromyxobacteraceae</taxon>
        <taxon>Anaeromyxobacter</taxon>
    </lineage>
</organism>
<reference evidence="4" key="1">
    <citation type="journal article" date="2022" name="Int. J. Syst. Evol. Microbiol.">
        <title>Anaeromyxobacter oryzae sp. nov., Anaeromyxobacter diazotrophicus sp. nov. and Anaeromyxobacter paludicola sp. nov., isolated from paddy soils.</title>
        <authorList>
            <person name="Itoh H."/>
            <person name="Xu Z."/>
            <person name="Mise K."/>
            <person name="Masuda Y."/>
            <person name="Ushijima N."/>
            <person name="Hayakawa C."/>
            <person name="Shiratori Y."/>
            <person name="Senoo K."/>
        </authorList>
    </citation>
    <scope>NUCLEOTIDE SEQUENCE [LARGE SCALE GENOMIC DNA]</scope>
    <source>
        <strain evidence="4">Red232</strain>
    </source>
</reference>
<dbReference type="SUPFAM" id="SSF52091">
    <property type="entry name" value="SpoIIaa-like"/>
    <property type="match status" value="1"/>
</dbReference>
<keyword evidence="1" id="KW-0812">Transmembrane</keyword>
<feature type="transmembrane region" description="Helical" evidence="1">
    <location>
        <begin position="305"/>
        <end position="326"/>
    </location>
</feature>
<gene>
    <name evidence="3" type="ORF">AMOR_37460</name>
</gene>
<proteinExistence type="inferred from homology"/>